<dbReference type="EMBL" id="CP012605">
    <property type="protein sequence ID" value="ANH72058.1"/>
    <property type="molecule type" value="Genomic_DNA"/>
</dbReference>
<organism evidence="1 2">
    <name type="scientific">Ralstonia insidiosa</name>
    <dbReference type="NCBI Taxonomy" id="190721"/>
    <lineage>
        <taxon>Bacteria</taxon>
        <taxon>Pseudomonadati</taxon>
        <taxon>Pseudomonadota</taxon>
        <taxon>Betaproteobacteria</taxon>
        <taxon>Burkholderiales</taxon>
        <taxon>Burkholderiaceae</taxon>
        <taxon>Ralstonia</taxon>
    </lineage>
</organism>
<reference evidence="1 2" key="1">
    <citation type="submission" date="2015-09" db="EMBL/GenBank/DDBJ databases">
        <authorList>
            <person name="Xu Y."/>
            <person name="Nagy A."/>
            <person name="Liu N.T."/>
            <person name="Nou X."/>
        </authorList>
    </citation>
    <scope>NUCLEOTIDE SEQUENCE [LARGE SCALE GENOMIC DNA]</scope>
    <source>
        <strain evidence="1 2">FC1138</strain>
    </source>
</reference>
<gene>
    <name evidence="1" type="ORF">ACS15_2535</name>
</gene>
<protein>
    <submittedName>
        <fullName evidence="1">Uncharacterized protein</fullName>
    </submittedName>
</protein>
<name>A0AAC9BDH9_9RALS</name>
<sequence length="57" mass="6611">MHSPRKPTRHSNDSDCILHLLNLLDFCSACGFTLPPWRIHGWQRLLLLVLSVRRVCS</sequence>
<dbReference type="KEGG" id="rin:ACS15_2535"/>
<dbReference type="Proteomes" id="UP000077927">
    <property type="component" value="Chromosome 1"/>
</dbReference>
<evidence type="ECO:0000313" key="1">
    <source>
        <dbReference type="EMBL" id="ANH72058.1"/>
    </source>
</evidence>
<proteinExistence type="predicted"/>
<dbReference type="AlphaFoldDB" id="A0AAC9BDH9"/>
<evidence type="ECO:0000313" key="2">
    <source>
        <dbReference type="Proteomes" id="UP000077927"/>
    </source>
</evidence>
<accession>A0AAC9BDH9</accession>